<dbReference type="AlphaFoldDB" id="A0A558GNT2"/>
<evidence type="ECO:0000313" key="2">
    <source>
        <dbReference type="EMBL" id="TVU58473.1"/>
    </source>
</evidence>
<gene>
    <name evidence="2" type="ORF">FQP90_21235</name>
</gene>
<keyword evidence="2" id="KW-0378">Hydrolase</keyword>
<evidence type="ECO:0000313" key="3">
    <source>
        <dbReference type="Proteomes" id="UP000316500"/>
    </source>
</evidence>
<dbReference type="RefSeq" id="WP_144653052.1">
    <property type="nucleotide sequence ID" value="NZ_VNFK01000024.1"/>
</dbReference>
<dbReference type="SUPFAM" id="SSF53474">
    <property type="entry name" value="alpha/beta-Hydrolases"/>
    <property type="match status" value="1"/>
</dbReference>
<reference evidence="2 3" key="1">
    <citation type="submission" date="2019-07" db="EMBL/GenBank/DDBJ databases">
        <title>Diversity of Bacteria from Kongsfjorden, Arctic.</title>
        <authorList>
            <person name="Yu Y."/>
        </authorList>
    </citation>
    <scope>NUCLEOTIDE SEQUENCE [LARGE SCALE GENOMIC DNA]</scope>
    <source>
        <strain evidence="2 3">SM1928</strain>
    </source>
</reference>
<sequence>MHDDERQLRFRVTGTGVPVLLLHGIGRSHADWRDQHERLSASHQVWSLDLPGFGDSPPPEERPRLPLLASAVSDFLVAKNLGPVHIAGNSLGGAVAMQIAADRPEQVRSLLLANSAGFGRSVGMALRLATVPGLGEMLRQPNPVAAKILEKALYHDHSFATPERIKLAFDLASLPGSNQYFLDLLRSLGTIGGIKSAWRRQLLKRVAATGLPVLVVWGTKDRILPVSHVLGASRIADARVQLFADTGHLPQIERADDFARVALEFWSGQGTQDTEPSHALTTKGTKS</sequence>
<feature type="domain" description="AB hydrolase-1" evidence="1">
    <location>
        <begin position="18"/>
        <end position="254"/>
    </location>
</feature>
<dbReference type="InterPro" id="IPR029058">
    <property type="entry name" value="AB_hydrolase_fold"/>
</dbReference>
<dbReference type="Pfam" id="PF00561">
    <property type="entry name" value="Abhydrolase_1"/>
    <property type="match status" value="1"/>
</dbReference>
<comment type="caution">
    <text evidence="2">The sequence shown here is derived from an EMBL/GenBank/DDBJ whole genome shotgun (WGS) entry which is preliminary data.</text>
</comment>
<dbReference type="Proteomes" id="UP000316500">
    <property type="component" value="Unassembled WGS sequence"/>
</dbReference>
<accession>A0A558GNT2</accession>
<proteinExistence type="predicted"/>
<dbReference type="PRINTS" id="PR00111">
    <property type="entry name" value="ABHYDROLASE"/>
</dbReference>
<organism evidence="2 3">
    <name type="scientific">Paenarthrobacter nitroguajacolicus</name>
    <name type="common">Arthrobacter nitroguajacolicus</name>
    <dbReference type="NCBI Taxonomy" id="211146"/>
    <lineage>
        <taxon>Bacteria</taxon>
        <taxon>Bacillati</taxon>
        <taxon>Actinomycetota</taxon>
        <taxon>Actinomycetes</taxon>
        <taxon>Micrococcales</taxon>
        <taxon>Micrococcaceae</taxon>
        <taxon>Paenarthrobacter</taxon>
    </lineage>
</organism>
<dbReference type="InterPro" id="IPR000073">
    <property type="entry name" value="AB_hydrolase_1"/>
</dbReference>
<name>A0A558GNT2_PAENT</name>
<dbReference type="PANTHER" id="PTHR46438">
    <property type="entry name" value="ALPHA/BETA-HYDROLASES SUPERFAMILY PROTEIN"/>
    <property type="match status" value="1"/>
</dbReference>
<evidence type="ECO:0000259" key="1">
    <source>
        <dbReference type="Pfam" id="PF00561"/>
    </source>
</evidence>
<dbReference type="Gene3D" id="3.40.50.1820">
    <property type="entry name" value="alpha/beta hydrolase"/>
    <property type="match status" value="1"/>
</dbReference>
<dbReference type="GO" id="GO:0016787">
    <property type="term" value="F:hydrolase activity"/>
    <property type="evidence" value="ECO:0007669"/>
    <property type="project" value="UniProtKB-KW"/>
</dbReference>
<protein>
    <submittedName>
        <fullName evidence="2">Alpha/beta fold hydrolase</fullName>
    </submittedName>
</protein>
<dbReference type="EMBL" id="VNFK01000024">
    <property type="protein sequence ID" value="TVU58473.1"/>
    <property type="molecule type" value="Genomic_DNA"/>
</dbReference>
<dbReference type="OrthoDB" id="5902829at2"/>